<keyword evidence="4 6" id="KW-0472">Membrane</keyword>
<dbReference type="PANTHER" id="PTHR46426">
    <property type="entry name" value="PROTEIN DISULFIDE-ISOMERASE TMX3"/>
    <property type="match status" value="1"/>
</dbReference>
<evidence type="ECO:0000256" key="3">
    <source>
        <dbReference type="ARBA" id="ARBA00022989"/>
    </source>
</evidence>
<sequence length="671" mass="75811">MRPNALALLAGVAALGRAQSSAVPEAKKEGAALSSGTVPPLLELTPSTWEEESKRSRWLLIKHYSPYCDHCKAFAPTYQTAYEFYHTSKPAADTTFFKYYDFRFAMINCVAYSDLCGSHNVTSFPTTVLYENGESIDRIRGAKGMKELSELIEPALEKTKPGSRPKNLVLPTAGATFSDVAKPDAAKKQDVNQDDVKETKAKTAPAEHSTSGASVALTAESFQKLVTMSKDPWFIKFYAPWCHHCQALAPTWEQMAKSMRGKLNVGEVNCDKETRLCKDVGARAFPTILFFKGAERAEYNGLRGLGDLVQYAEKAVDLATGVPDVDAESFKALEEKEDVIFVYFYDHATTSEDFRALERIPLGLVGHAKLVKTKDPKMNERFKITTWPRLLVSREGRPTYFAPLPPNEMRDVNGVLDWMRSVWLPLVPELTPSNARQIMDGKLVVLGVLNRRDQDAFQSSLREIKSAANEWMDRQVQEFQLERKKLRDSKQMRIEEAEDRDDQRALRAAKAIRIDMDSTSRKEVTFAWVDGEYWQRWIRSTYGVDVKDGERIIINDEDKRRYWDNTVTGNYILVSRTSIMETLDKVVHSSHMIKYKLTVSAFEKVLLDIRATFVERPFLSIGCVAGIGFGLFSWLRGRSRRRGGHFRLDDGMGIKELKDGLLGANGNQKSD</sequence>
<dbReference type="InParanoid" id="A0A151GQP3"/>
<dbReference type="SUPFAM" id="SSF52833">
    <property type="entry name" value="Thioredoxin-like"/>
    <property type="match status" value="3"/>
</dbReference>
<dbReference type="FunCoup" id="A0A151GQP3">
    <property type="interactions" value="80"/>
</dbReference>
<dbReference type="PROSITE" id="PS51352">
    <property type="entry name" value="THIOREDOXIN_2"/>
    <property type="match status" value="2"/>
</dbReference>
<accession>A0A151GQP3</accession>
<dbReference type="Proteomes" id="UP000076580">
    <property type="component" value="Chromosome 01"/>
</dbReference>
<dbReference type="GO" id="GO:0016020">
    <property type="term" value="C:membrane"/>
    <property type="evidence" value="ECO:0007669"/>
    <property type="project" value="UniProtKB-SubCell"/>
</dbReference>
<keyword evidence="7" id="KW-0732">Signal</keyword>
<evidence type="ECO:0000256" key="5">
    <source>
        <dbReference type="SAM" id="MobiDB-lite"/>
    </source>
</evidence>
<dbReference type="AlphaFoldDB" id="A0A151GQP3"/>
<dbReference type="InterPro" id="IPR052250">
    <property type="entry name" value="PDI_TMX3"/>
</dbReference>
<feature type="domain" description="Thioredoxin" evidence="8">
    <location>
        <begin position="33"/>
        <end position="157"/>
    </location>
</feature>
<dbReference type="RefSeq" id="XP_040658787.1">
    <property type="nucleotide sequence ID" value="XM_040797904.1"/>
</dbReference>
<protein>
    <submittedName>
        <fullName evidence="9">Thioredoxin-like fold protein</fullName>
    </submittedName>
</protein>
<keyword evidence="10" id="KW-1185">Reference proteome</keyword>
<evidence type="ECO:0000313" key="10">
    <source>
        <dbReference type="Proteomes" id="UP000076580"/>
    </source>
</evidence>
<feature type="chain" id="PRO_5007580837" evidence="7">
    <location>
        <begin position="21"/>
        <end position="671"/>
    </location>
</feature>
<feature type="compositionally biased region" description="Basic and acidic residues" evidence="5">
    <location>
        <begin position="181"/>
        <end position="201"/>
    </location>
</feature>
<evidence type="ECO:0000256" key="6">
    <source>
        <dbReference type="SAM" id="Phobius"/>
    </source>
</evidence>
<feature type="region of interest" description="Disordered" evidence="5">
    <location>
        <begin position="181"/>
        <end position="209"/>
    </location>
</feature>
<evidence type="ECO:0000256" key="1">
    <source>
        <dbReference type="ARBA" id="ARBA00004167"/>
    </source>
</evidence>
<dbReference type="EMBL" id="LAYC01000001">
    <property type="protein sequence ID" value="KYK59435.1"/>
    <property type="molecule type" value="Genomic_DNA"/>
</dbReference>
<keyword evidence="2 6" id="KW-0812">Transmembrane</keyword>
<keyword evidence="3 6" id="KW-1133">Transmembrane helix</keyword>
<dbReference type="Pfam" id="PF00085">
    <property type="entry name" value="Thioredoxin"/>
    <property type="match status" value="2"/>
</dbReference>
<comment type="caution">
    <text evidence="9">The sequence shown here is derived from an EMBL/GenBank/DDBJ whole genome shotgun (WGS) entry which is preliminary data.</text>
</comment>
<reference evidence="9 10" key="1">
    <citation type="journal article" date="2016" name="Sci. Rep.">
        <title>Insights into Adaptations to a Near-Obligate Nematode Endoparasitic Lifestyle from the Finished Genome of Drechmeria coniospora.</title>
        <authorList>
            <person name="Zhang L."/>
            <person name="Zhou Z."/>
            <person name="Guo Q."/>
            <person name="Fokkens L."/>
            <person name="Miskei M."/>
            <person name="Pocsi I."/>
            <person name="Zhang W."/>
            <person name="Chen M."/>
            <person name="Wang L."/>
            <person name="Sun Y."/>
            <person name="Donzelli B.G."/>
            <person name="Gibson D.M."/>
            <person name="Nelson D.R."/>
            <person name="Luo J.G."/>
            <person name="Rep M."/>
            <person name="Liu H."/>
            <person name="Yang S."/>
            <person name="Wang J."/>
            <person name="Krasnoff S.B."/>
            <person name="Xu Y."/>
            <person name="Molnar I."/>
            <person name="Lin M."/>
        </authorList>
    </citation>
    <scope>NUCLEOTIDE SEQUENCE [LARGE SCALE GENOMIC DNA]</scope>
    <source>
        <strain evidence="9 10">ARSEF 6962</strain>
    </source>
</reference>
<feature type="domain" description="Thioredoxin" evidence="8">
    <location>
        <begin position="171"/>
        <end position="321"/>
    </location>
</feature>
<gene>
    <name evidence="9" type="ORF">DCS_00565</name>
</gene>
<dbReference type="GO" id="GO:0005783">
    <property type="term" value="C:endoplasmic reticulum"/>
    <property type="evidence" value="ECO:0007669"/>
    <property type="project" value="TreeGrafter"/>
</dbReference>
<proteinExistence type="predicted"/>
<dbReference type="GeneID" id="63713208"/>
<evidence type="ECO:0000259" key="8">
    <source>
        <dbReference type="PROSITE" id="PS51352"/>
    </source>
</evidence>
<dbReference type="InterPro" id="IPR036249">
    <property type="entry name" value="Thioredoxin-like_sf"/>
</dbReference>
<feature type="transmembrane region" description="Helical" evidence="6">
    <location>
        <begin position="618"/>
        <end position="635"/>
    </location>
</feature>
<dbReference type="PRINTS" id="PR00421">
    <property type="entry name" value="THIOREDOXIN"/>
</dbReference>
<organism evidence="9 10">
    <name type="scientific">Drechmeria coniospora</name>
    <name type="common">Nematophagous fungus</name>
    <name type="synonym">Meria coniospora</name>
    <dbReference type="NCBI Taxonomy" id="98403"/>
    <lineage>
        <taxon>Eukaryota</taxon>
        <taxon>Fungi</taxon>
        <taxon>Dikarya</taxon>
        <taxon>Ascomycota</taxon>
        <taxon>Pezizomycotina</taxon>
        <taxon>Sordariomycetes</taxon>
        <taxon>Hypocreomycetidae</taxon>
        <taxon>Hypocreales</taxon>
        <taxon>Ophiocordycipitaceae</taxon>
        <taxon>Drechmeria</taxon>
    </lineage>
</organism>
<evidence type="ECO:0000256" key="4">
    <source>
        <dbReference type="ARBA" id="ARBA00023136"/>
    </source>
</evidence>
<evidence type="ECO:0000313" key="9">
    <source>
        <dbReference type="EMBL" id="KYK59435.1"/>
    </source>
</evidence>
<dbReference type="STRING" id="98403.A0A151GQP3"/>
<evidence type="ECO:0000256" key="2">
    <source>
        <dbReference type="ARBA" id="ARBA00022692"/>
    </source>
</evidence>
<name>A0A151GQP3_DRECN</name>
<dbReference type="PANTHER" id="PTHR46426:SF1">
    <property type="entry name" value="PROTEIN DISULFIDE-ISOMERASE TMX3"/>
    <property type="match status" value="1"/>
</dbReference>
<dbReference type="CDD" id="cd02961">
    <property type="entry name" value="PDI_a_family"/>
    <property type="match status" value="2"/>
</dbReference>
<dbReference type="Gene3D" id="3.40.30.10">
    <property type="entry name" value="Glutaredoxin"/>
    <property type="match status" value="2"/>
</dbReference>
<dbReference type="InterPro" id="IPR013766">
    <property type="entry name" value="Thioredoxin_domain"/>
</dbReference>
<evidence type="ECO:0000256" key="7">
    <source>
        <dbReference type="SAM" id="SignalP"/>
    </source>
</evidence>
<comment type="subcellular location">
    <subcellularLocation>
        <location evidence="1">Membrane</location>
        <topology evidence="1">Single-pass membrane protein</topology>
    </subcellularLocation>
</comment>
<feature type="signal peptide" evidence="7">
    <location>
        <begin position="1"/>
        <end position="20"/>
    </location>
</feature>